<dbReference type="Gene3D" id="3.30.1150.10">
    <property type="match status" value="1"/>
</dbReference>
<keyword evidence="4" id="KW-1003">Cell membrane</keyword>
<feature type="compositionally biased region" description="Low complexity" evidence="10">
    <location>
        <begin position="126"/>
        <end position="143"/>
    </location>
</feature>
<dbReference type="InterPro" id="IPR006260">
    <property type="entry name" value="TonB/TolA_C"/>
</dbReference>
<gene>
    <name evidence="13" type="ORF">BCM14_1794</name>
</gene>
<proteinExistence type="inferred from homology"/>
<dbReference type="Pfam" id="PF03544">
    <property type="entry name" value="TonB_C"/>
    <property type="match status" value="1"/>
</dbReference>
<feature type="compositionally biased region" description="Polar residues" evidence="10">
    <location>
        <begin position="144"/>
        <end position="153"/>
    </location>
</feature>
<organism evidence="13 14">
    <name type="scientific">Jezberella montanilacus</name>
    <dbReference type="NCBI Taxonomy" id="323426"/>
    <lineage>
        <taxon>Bacteria</taxon>
        <taxon>Pseudomonadati</taxon>
        <taxon>Pseudomonadota</taxon>
        <taxon>Betaproteobacteria</taxon>
        <taxon>Burkholderiales</taxon>
        <taxon>Alcaligenaceae</taxon>
        <taxon>Jezberella</taxon>
    </lineage>
</organism>
<dbReference type="InterPro" id="IPR051045">
    <property type="entry name" value="TonB-dependent_transducer"/>
</dbReference>
<dbReference type="EMBL" id="PVTV01000013">
    <property type="protein sequence ID" value="PRY98077.1"/>
    <property type="molecule type" value="Genomic_DNA"/>
</dbReference>
<keyword evidence="6 11" id="KW-0812">Transmembrane</keyword>
<feature type="compositionally biased region" description="Pro residues" evidence="10">
    <location>
        <begin position="79"/>
        <end position="104"/>
    </location>
</feature>
<dbReference type="NCBIfam" id="TIGR01352">
    <property type="entry name" value="tonB_Cterm"/>
    <property type="match status" value="1"/>
</dbReference>
<dbReference type="OrthoDB" id="6691688at2"/>
<reference evidence="13 14" key="1">
    <citation type="submission" date="2018-03" db="EMBL/GenBank/DDBJ databases">
        <title>Genomic Encyclopedia of Type Strains, Phase III (KMG-III): the genomes of soil and plant-associated and newly described type strains.</title>
        <authorList>
            <person name="Whitman W."/>
        </authorList>
    </citation>
    <scope>NUCLEOTIDE SEQUENCE [LARGE SCALE GENOMIC DNA]</scope>
    <source>
        <strain evidence="13 14">MWH-P2sevCIIIb</strain>
    </source>
</reference>
<comment type="similarity">
    <text evidence="2">Belongs to the TonB family.</text>
</comment>
<evidence type="ECO:0000256" key="3">
    <source>
        <dbReference type="ARBA" id="ARBA00022448"/>
    </source>
</evidence>
<comment type="subcellular location">
    <subcellularLocation>
        <location evidence="1">Cell inner membrane</location>
        <topology evidence="1">Single-pass membrane protein</topology>
        <orientation evidence="1">Periplasmic side</orientation>
    </subcellularLocation>
</comment>
<evidence type="ECO:0000256" key="6">
    <source>
        <dbReference type="ARBA" id="ARBA00022692"/>
    </source>
</evidence>
<evidence type="ECO:0000256" key="4">
    <source>
        <dbReference type="ARBA" id="ARBA00022475"/>
    </source>
</evidence>
<keyword evidence="7" id="KW-0653">Protein transport</keyword>
<keyword evidence="14" id="KW-1185">Reference proteome</keyword>
<dbReference type="PANTHER" id="PTHR33446">
    <property type="entry name" value="PROTEIN TONB-RELATED"/>
    <property type="match status" value="1"/>
</dbReference>
<dbReference type="Proteomes" id="UP000238308">
    <property type="component" value="Unassembled WGS sequence"/>
</dbReference>
<dbReference type="AlphaFoldDB" id="A0A2T0XGP3"/>
<name>A0A2T0XGP3_9BURK</name>
<protein>
    <submittedName>
        <fullName evidence="13">Outer membrane transport energization protein TonB</fullName>
    </submittedName>
</protein>
<evidence type="ECO:0000256" key="10">
    <source>
        <dbReference type="SAM" id="MobiDB-lite"/>
    </source>
</evidence>
<feature type="region of interest" description="Disordered" evidence="10">
    <location>
        <begin position="126"/>
        <end position="153"/>
    </location>
</feature>
<keyword evidence="8 11" id="KW-1133">Transmembrane helix</keyword>
<sequence>MTANTTTMPAFAVNDFDSSKNKAWWGRYGGIVLVVGFHVVLLWFVLSDFAKSDLKITQPPASVVIQDVAIPAAPVPPPAPPPPVPPPPVPPPPAAQPAPPPPAPNALQVKPKLPVVQSPKAVASSAPAVSAESSTATATATPSQNQVTAPNAQSLEADYVRKVQGMLNSTKRYPTGRQASQERPQGKVRIVFVLNRSGALQTAKVQESSNSNLLDDSALAGVRRATYPGFDADLWKGQETHEFSVDIDFLPPGIR</sequence>
<dbReference type="GO" id="GO:0005886">
    <property type="term" value="C:plasma membrane"/>
    <property type="evidence" value="ECO:0007669"/>
    <property type="project" value="UniProtKB-SubCell"/>
</dbReference>
<accession>A0A2T0XGP3</accession>
<keyword evidence="9 11" id="KW-0472">Membrane</keyword>
<evidence type="ECO:0000256" key="7">
    <source>
        <dbReference type="ARBA" id="ARBA00022927"/>
    </source>
</evidence>
<dbReference type="PROSITE" id="PS52015">
    <property type="entry name" value="TONB_CTD"/>
    <property type="match status" value="1"/>
</dbReference>
<dbReference type="InterPro" id="IPR037682">
    <property type="entry name" value="TonB_C"/>
</dbReference>
<evidence type="ECO:0000256" key="8">
    <source>
        <dbReference type="ARBA" id="ARBA00022989"/>
    </source>
</evidence>
<feature type="transmembrane region" description="Helical" evidence="11">
    <location>
        <begin position="25"/>
        <end position="46"/>
    </location>
</feature>
<feature type="domain" description="TonB C-terminal" evidence="12">
    <location>
        <begin position="158"/>
        <end position="255"/>
    </location>
</feature>
<dbReference type="SUPFAM" id="SSF74653">
    <property type="entry name" value="TolA/TonB C-terminal domain"/>
    <property type="match status" value="1"/>
</dbReference>
<comment type="caution">
    <text evidence="13">The sequence shown here is derived from an EMBL/GenBank/DDBJ whole genome shotgun (WGS) entry which is preliminary data.</text>
</comment>
<dbReference type="GO" id="GO:0055085">
    <property type="term" value="P:transmembrane transport"/>
    <property type="evidence" value="ECO:0007669"/>
    <property type="project" value="InterPro"/>
</dbReference>
<dbReference type="GO" id="GO:0015031">
    <property type="term" value="P:protein transport"/>
    <property type="evidence" value="ECO:0007669"/>
    <property type="project" value="UniProtKB-KW"/>
</dbReference>
<evidence type="ECO:0000313" key="13">
    <source>
        <dbReference type="EMBL" id="PRY98077.1"/>
    </source>
</evidence>
<evidence type="ECO:0000256" key="5">
    <source>
        <dbReference type="ARBA" id="ARBA00022519"/>
    </source>
</evidence>
<keyword evidence="5" id="KW-0997">Cell inner membrane</keyword>
<dbReference type="RefSeq" id="WP_106227635.1">
    <property type="nucleotide sequence ID" value="NZ_PVTV01000013.1"/>
</dbReference>
<keyword evidence="3" id="KW-0813">Transport</keyword>
<evidence type="ECO:0000256" key="9">
    <source>
        <dbReference type="ARBA" id="ARBA00023136"/>
    </source>
</evidence>
<evidence type="ECO:0000259" key="12">
    <source>
        <dbReference type="PROSITE" id="PS52015"/>
    </source>
</evidence>
<evidence type="ECO:0000256" key="2">
    <source>
        <dbReference type="ARBA" id="ARBA00006555"/>
    </source>
</evidence>
<evidence type="ECO:0000256" key="1">
    <source>
        <dbReference type="ARBA" id="ARBA00004383"/>
    </source>
</evidence>
<evidence type="ECO:0000256" key="11">
    <source>
        <dbReference type="SAM" id="Phobius"/>
    </source>
</evidence>
<feature type="region of interest" description="Disordered" evidence="10">
    <location>
        <begin position="79"/>
        <end position="108"/>
    </location>
</feature>
<evidence type="ECO:0000313" key="14">
    <source>
        <dbReference type="Proteomes" id="UP000238308"/>
    </source>
</evidence>